<organism evidence="2">
    <name type="scientific">Sesamum radiatum</name>
    <name type="common">Black benniseed</name>
    <dbReference type="NCBI Taxonomy" id="300843"/>
    <lineage>
        <taxon>Eukaryota</taxon>
        <taxon>Viridiplantae</taxon>
        <taxon>Streptophyta</taxon>
        <taxon>Embryophyta</taxon>
        <taxon>Tracheophyta</taxon>
        <taxon>Spermatophyta</taxon>
        <taxon>Magnoliopsida</taxon>
        <taxon>eudicotyledons</taxon>
        <taxon>Gunneridae</taxon>
        <taxon>Pentapetalae</taxon>
        <taxon>asterids</taxon>
        <taxon>lamiids</taxon>
        <taxon>Lamiales</taxon>
        <taxon>Pedaliaceae</taxon>
        <taxon>Sesamum</taxon>
    </lineage>
</organism>
<name>A0AAW2LQJ5_SESRA</name>
<feature type="compositionally biased region" description="Polar residues" evidence="1">
    <location>
        <begin position="268"/>
        <end position="279"/>
    </location>
</feature>
<comment type="caution">
    <text evidence="2">The sequence shown here is derived from an EMBL/GenBank/DDBJ whole genome shotgun (WGS) entry which is preliminary data.</text>
</comment>
<gene>
    <name evidence="2" type="ORF">Sradi_5341400</name>
</gene>
<evidence type="ECO:0000256" key="1">
    <source>
        <dbReference type="SAM" id="MobiDB-lite"/>
    </source>
</evidence>
<feature type="region of interest" description="Disordered" evidence="1">
    <location>
        <begin position="229"/>
        <end position="314"/>
    </location>
</feature>
<dbReference type="EMBL" id="JACGWJ010000024">
    <property type="protein sequence ID" value="KAL0320799.1"/>
    <property type="molecule type" value="Genomic_DNA"/>
</dbReference>
<dbReference type="InterPro" id="IPR045881">
    <property type="entry name" value="MNM1-like"/>
</dbReference>
<feature type="compositionally biased region" description="Polar residues" evidence="1">
    <location>
        <begin position="301"/>
        <end position="314"/>
    </location>
</feature>
<feature type="compositionally biased region" description="Polar residues" evidence="1">
    <location>
        <begin position="365"/>
        <end position="376"/>
    </location>
</feature>
<sequence>MDQVYHGESSGGLLAHPVKRKRGRPRKDPSLKRAGTARVPPGFEGVKEHLPQRTDRTDGMDSMVGQAVTGVVEATFDAGYLLSVRIGNSNTNLRGVVFKPGHFVPVTAENDVAPHLQMIRRNDVNFPAEKQGWSRRQKLAMVPVKRKYASPKIAPSVPPVGVRGTVVPVVLQPVNFPSGVPTSSQMPSDASRMANLMSFGDKDVHMVEPLSMLPPDRSIPVNQIFLGTQQQTSHQVSQGSEQNDSEPINEVGQGEKGKPTESTDVDNPGSSETSDVQTENGKEALKSSTEDSGIISKPEIDNTNEPMSTESLQTASVTKPFFSYGPGRMTELLQALQENMKENQLQIAEQPPTASKVEFHEAKVTETNTRNEASIP</sequence>
<evidence type="ECO:0000313" key="2">
    <source>
        <dbReference type="EMBL" id="KAL0320799.1"/>
    </source>
</evidence>
<feature type="region of interest" description="Disordered" evidence="1">
    <location>
        <begin position="1"/>
        <end position="60"/>
    </location>
</feature>
<dbReference type="PANTHER" id="PTHR34682:SF1">
    <property type="entry name" value="PROTEIN METABOLIC NETWORK MODULATOR 1"/>
    <property type="match status" value="1"/>
</dbReference>
<accession>A0AAW2LQJ5</accession>
<feature type="compositionally biased region" description="Polar residues" evidence="1">
    <location>
        <begin position="229"/>
        <end position="246"/>
    </location>
</feature>
<feature type="compositionally biased region" description="Basic and acidic residues" evidence="1">
    <location>
        <begin position="45"/>
        <end position="59"/>
    </location>
</feature>
<reference evidence="2" key="1">
    <citation type="submission" date="2020-06" db="EMBL/GenBank/DDBJ databases">
        <authorList>
            <person name="Li T."/>
            <person name="Hu X."/>
            <person name="Zhang T."/>
            <person name="Song X."/>
            <person name="Zhang H."/>
            <person name="Dai N."/>
            <person name="Sheng W."/>
            <person name="Hou X."/>
            <person name="Wei L."/>
        </authorList>
    </citation>
    <scope>NUCLEOTIDE SEQUENCE</scope>
    <source>
        <strain evidence="2">G02</strain>
        <tissue evidence="2">Leaf</tissue>
    </source>
</reference>
<feature type="compositionally biased region" description="Basic and acidic residues" evidence="1">
    <location>
        <begin position="280"/>
        <end position="289"/>
    </location>
</feature>
<evidence type="ECO:0008006" key="3">
    <source>
        <dbReference type="Google" id="ProtNLM"/>
    </source>
</evidence>
<dbReference type="AlphaFoldDB" id="A0AAW2LQJ5"/>
<reference evidence="2" key="2">
    <citation type="journal article" date="2024" name="Plant">
        <title>Genomic evolution and insights into agronomic trait innovations of Sesamum species.</title>
        <authorList>
            <person name="Miao H."/>
            <person name="Wang L."/>
            <person name="Qu L."/>
            <person name="Liu H."/>
            <person name="Sun Y."/>
            <person name="Le M."/>
            <person name="Wang Q."/>
            <person name="Wei S."/>
            <person name="Zheng Y."/>
            <person name="Lin W."/>
            <person name="Duan Y."/>
            <person name="Cao H."/>
            <person name="Xiong S."/>
            <person name="Wang X."/>
            <person name="Wei L."/>
            <person name="Li C."/>
            <person name="Ma Q."/>
            <person name="Ju M."/>
            <person name="Zhao R."/>
            <person name="Li G."/>
            <person name="Mu C."/>
            <person name="Tian Q."/>
            <person name="Mei H."/>
            <person name="Zhang T."/>
            <person name="Gao T."/>
            <person name="Zhang H."/>
        </authorList>
    </citation>
    <scope>NUCLEOTIDE SEQUENCE</scope>
    <source>
        <strain evidence="2">G02</strain>
    </source>
</reference>
<proteinExistence type="predicted"/>
<protein>
    <recommendedName>
        <fullName evidence="3">AT hook motif-containing protein</fullName>
    </recommendedName>
</protein>
<dbReference type="PANTHER" id="PTHR34682">
    <property type="entry name" value="AT HOOK MOTIF-CONTAINING PROTEIN"/>
    <property type="match status" value="1"/>
</dbReference>
<feature type="region of interest" description="Disordered" evidence="1">
    <location>
        <begin position="349"/>
        <end position="376"/>
    </location>
</feature>